<dbReference type="GO" id="GO:0071949">
    <property type="term" value="F:FAD binding"/>
    <property type="evidence" value="ECO:0007669"/>
    <property type="project" value="InterPro"/>
</dbReference>
<keyword evidence="4 6" id="KW-0274">FAD</keyword>
<evidence type="ECO:0000259" key="7">
    <source>
        <dbReference type="Pfam" id="PF01266"/>
    </source>
</evidence>
<evidence type="ECO:0000256" key="6">
    <source>
        <dbReference type="PIRSR" id="PIRSR000189-1"/>
    </source>
</evidence>
<gene>
    <name evidence="8" type="ORF">M404DRAFT_934054</name>
</gene>
<dbReference type="SUPFAM" id="SSF54373">
    <property type="entry name" value="FAD-linked reductases, C-terminal domain"/>
    <property type="match status" value="1"/>
</dbReference>
<feature type="binding site" evidence="6">
    <location>
        <position position="344"/>
    </location>
    <ligand>
        <name>D-dopa</name>
        <dbReference type="ChEBI" id="CHEBI:149689"/>
    </ligand>
</feature>
<protein>
    <recommendedName>
        <fullName evidence="7">FAD dependent oxidoreductase domain-containing protein</fullName>
    </recommendedName>
</protein>
<reference evidence="8 9" key="1">
    <citation type="submission" date="2014-04" db="EMBL/GenBank/DDBJ databases">
        <authorList>
            <consortium name="DOE Joint Genome Institute"/>
            <person name="Kuo A."/>
            <person name="Kohler A."/>
            <person name="Costa M.D."/>
            <person name="Nagy L.G."/>
            <person name="Floudas D."/>
            <person name="Copeland A."/>
            <person name="Barry K.W."/>
            <person name="Cichocki N."/>
            <person name="Veneault-Fourrey C."/>
            <person name="LaButti K."/>
            <person name="Lindquist E.A."/>
            <person name="Lipzen A."/>
            <person name="Lundell T."/>
            <person name="Morin E."/>
            <person name="Murat C."/>
            <person name="Sun H."/>
            <person name="Tunlid A."/>
            <person name="Henrissat B."/>
            <person name="Grigoriev I.V."/>
            <person name="Hibbett D.S."/>
            <person name="Martin F."/>
            <person name="Nordberg H.P."/>
            <person name="Cantor M.N."/>
            <person name="Hua S.X."/>
        </authorList>
    </citation>
    <scope>NUCLEOTIDE SEQUENCE [LARGE SCALE GENOMIC DNA]</scope>
    <source>
        <strain evidence="8 9">Marx 270</strain>
    </source>
</reference>
<feature type="domain" description="FAD dependent oxidoreductase" evidence="7">
    <location>
        <begin position="11"/>
        <end position="358"/>
    </location>
</feature>
<dbReference type="Proteomes" id="UP000054217">
    <property type="component" value="Unassembled WGS sequence"/>
</dbReference>
<dbReference type="HOGENOM" id="CLU_034311_1_1_1"/>
<dbReference type="InterPro" id="IPR023209">
    <property type="entry name" value="DAO"/>
</dbReference>
<evidence type="ECO:0000256" key="4">
    <source>
        <dbReference type="ARBA" id="ARBA00022827"/>
    </source>
</evidence>
<evidence type="ECO:0000256" key="2">
    <source>
        <dbReference type="ARBA" id="ARBA00006730"/>
    </source>
</evidence>
<proteinExistence type="inferred from homology"/>
<dbReference type="AlphaFoldDB" id="A0A0C3PLW8"/>
<dbReference type="Gene3D" id="3.40.50.720">
    <property type="entry name" value="NAD(P)-binding Rossmann-like Domain"/>
    <property type="match status" value="1"/>
</dbReference>
<keyword evidence="3" id="KW-0285">Flavoprotein</keyword>
<sequence length="377" mass="41648">MMQRDNEATKDIVVIGAGVVGLSTAIRIQKKGGYRVTIIADTFPTDQKTIRYTSHWAGAHHVSGAFSDKRQRVSEMDKETFEIMWKDSEHGGPVQGCFLRHNHTEFRSDGADPTEWLDYMPEFRSVSNNELVPGATHGWTFTTFTLYPPVYLNWLLNRFLTDGGTIVRSQLQHISQAMQGGISGLPQKPDAIVACVGLGARFLGGIEDKEVYPVRGQTIALRAPWVKYGRTLSCADGSYFYMMPRVTGDVLVGGIRVANDWFPVPREQDRNYVLAGVLAICPELAPPEVHAERMPTIDDLRSLIVEEGCGLRPGRKGGIRLEAEWFEASPQTKIPVVYNYGHAGMGFQSSWGSASIALDLLEETLAGGKLDTNKGTN</sequence>
<comment type="cofactor">
    <cofactor evidence="1 6">
        <name>FAD</name>
        <dbReference type="ChEBI" id="CHEBI:57692"/>
    </cofactor>
</comment>
<evidence type="ECO:0000256" key="5">
    <source>
        <dbReference type="ARBA" id="ARBA00023002"/>
    </source>
</evidence>
<feature type="binding site" evidence="6">
    <location>
        <begin position="53"/>
        <end position="54"/>
    </location>
    <ligand>
        <name>FAD</name>
        <dbReference type="ChEBI" id="CHEBI:57692"/>
    </ligand>
</feature>
<dbReference type="OrthoDB" id="2015447at2759"/>
<comment type="similarity">
    <text evidence="2">Belongs to the DAMOX/DASOX family.</text>
</comment>
<evidence type="ECO:0000256" key="1">
    <source>
        <dbReference type="ARBA" id="ARBA00001974"/>
    </source>
</evidence>
<dbReference type="PANTHER" id="PTHR11530:SF11">
    <property type="entry name" value="D-ASPARTATE OXIDASE"/>
    <property type="match status" value="1"/>
</dbReference>
<dbReference type="FunCoup" id="A0A0C3PLW8">
    <property type="interactions" value="60"/>
</dbReference>
<evidence type="ECO:0000313" key="9">
    <source>
        <dbReference type="Proteomes" id="UP000054217"/>
    </source>
</evidence>
<dbReference type="Pfam" id="PF01266">
    <property type="entry name" value="DAO"/>
    <property type="match status" value="1"/>
</dbReference>
<organism evidence="8 9">
    <name type="scientific">Pisolithus tinctorius Marx 270</name>
    <dbReference type="NCBI Taxonomy" id="870435"/>
    <lineage>
        <taxon>Eukaryota</taxon>
        <taxon>Fungi</taxon>
        <taxon>Dikarya</taxon>
        <taxon>Basidiomycota</taxon>
        <taxon>Agaricomycotina</taxon>
        <taxon>Agaricomycetes</taxon>
        <taxon>Agaricomycetidae</taxon>
        <taxon>Boletales</taxon>
        <taxon>Sclerodermatineae</taxon>
        <taxon>Pisolithaceae</taxon>
        <taxon>Pisolithus</taxon>
    </lineage>
</organism>
<dbReference type="PIRSF" id="PIRSF000189">
    <property type="entry name" value="D-aa_oxidase"/>
    <property type="match status" value="1"/>
</dbReference>
<dbReference type="GO" id="GO:0005737">
    <property type="term" value="C:cytoplasm"/>
    <property type="evidence" value="ECO:0007669"/>
    <property type="project" value="TreeGrafter"/>
</dbReference>
<dbReference type="EMBL" id="KN831954">
    <property type="protein sequence ID" value="KIO09766.1"/>
    <property type="molecule type" value="Genomic_DNA"/>
</dbReference>
<feature type="binding site" evidence="6">
    <location>
        <position position="312"/>
    </location>
    <ligand>
        <name>D-dopa</name>
        <dbReference type="ChEBI" id="CHEBI:149689"/>
    </ligand>
</feature>
<keyword evidence="5" id="KW-0560">Oxidoreductase</keyword>
<dbReference type="STRING" id="870435.A0A0C3PLW8"/>
<dbReference type="SUPFAM" id="SSF51971">
    <property type="entry name" value="Nucleotide-binding domain"/>
    <property type="match status" value="1"/>
</dbReference>
<evidence type="ECO:0000256" key="3">
    <source>
        <dbReference type="ARBA" id="ARBA00022630"/>
    </source>
</evidence>
<dbReference type="PANTHER" id="PTHR11530">
    <property type="entry name" value="D-AMINO ACID OXIDASE"/>
    <property type="match status" value="1"/>
</dbReference>
<name>A0A0C3PLW8_PISTI</name>
<dbReference type="InterPro" id="IPR006076">
    <property type="entry name" value="FAD-dep_OxRdtase"/>
</dbReference>
<dbReference type="GO" id="GO:0019478">
    <property type="term" value="P:D-amino acid catabolic process"/>
    <property type="evidence" value="ECO:0007669"/>
    <property type="project" value="TreeGrafter"/>
</dbReference>
<keyword evidence="9" id="KW-1185">Reference proteome</keyword>
<dbReference type="InParanoid" id="A0A0C3PLW8"/>
<accession>A0A0C3PLW8</accession>
<dbReference type="GO" id="GO:0003884">
    <property type="term" value="F:D-amino-acid oxidase activity"/>
    <property type="evidence" value="ECO:0007669"/>
    <property type="project" value="InterPro"/>
</dbReference>
<evidence type="ECO:0000313" key="8">
    <source>
        <dbReference type="EMBL" id="KIO09766.1"/>
    </source>
</evidence>
<dbReference type="Gene3D" id="3.30.9.10">
    <property type="entry name" value="D-Amino Acid Oxidase, subunit A, domain 2"/>
    <property type="match status" value="1"/>
</dbReference>
<reference evidence="9" key="2">
    <citation type="submission" date="2015-01" db="EMBL/GenBank/DDBJ databases">
        <title>Evolutionary Origins and Diversification of the Mycorrhizal Mutualists.</title>
        <authorList>
            <consortium name="DOE Joint Genome Institute"/>
            <consortium name="Mycorrhizal Genomics Consortium"/>
            <person name="Kohler A."/>
            <person name="Kuo A."/>
            <person name="Nagy L.G."/>
            <person name="Floudas D."/>
            <person name="Copeland A."/>
            <person name="Barry K.W."/>
            <person name="Cichocki N."/>
            <person name="Veneault-Fourrey C."/>
            <person name="LaButti K."/>
            <person name="Lindquist E.A."/>
            <person name="Lipzen A."/>
            <person name="Lundell T."/>
            <person name="Morin E."/>
            <person name="Murat C."/>
            <person name="Riley R."/>
            <person name="Ohm R."/>
            <person name="Sun H."/>
            <person name="Tunlid A."/>
            <person name="Henrissat B."/>
            <person name="Grigoriev I.V."/>
            <person name="Hibbett D.S."/>
            <person name="Martin F."/>
        </authorList>
    </citation>
    <scope>NUCLEOTIDE SEQUENCE [LARGE SCALE GENOMIC DNA]</scope>
    <source>
        <strain evidence="9">Marx 270</strain>
    </source>
</reference>